<comment type="caution">
    <text evidence="2">The sequence shown here is derived from an EMBL/GenBank/DDBJ whole genome shotgun (WGS) entry which is preliminary data.</text>
</comment>
<evidence type="ECO:0000313" key="2">
    <source>
        <dbReference type="EMBL" id="PSV08486.1"/>
    </source>
</evidence>
<protein>
    <submittedName>
        <fullName evidence="2">Uncharacterized protein</fullName>
    </submittedName>
</protein>
<dbReference type="RefSeq" id="WP_045064299.1">
    <property type="nucleotide sequence ID" value="NZ_CP131573.1"/>
</dbReference>
<organism evidence="2 3">
    <name type="scientific">Photobacterium leiognathi subsp. mandapamensis</name>
    <name type="common">Photobacterium mandapamensis</name>
    <dbReference type="NCBI Taxonomy" id="48408"/>
    <lineage>
        <taxon>Bacteria</taxon>
        <taxon>Pseudomonadati</taxon>
        <taxon>Pseudomonadota</taxon>
        <taxon>Gammaproteobacteria</taxon>
        <taxon>Vibrionales</taxon>
        <taxon>Vibrionaceae</taxon>
        <taxon>Photobacterium</taxon>
    </lineage>
</organism>
<reference evidence="2 3" key="1">
    <citation type="submission" date="2018-03" db="EMBL/GenBank/DDBJ databases">
        <title>Whole genome sequencing of Histamine producing bacteria.</title>
        <authorList>
            <person name="Butler K."/>
        </authorList>
    </citation>
    <scope>NUCLEOTIDE SEQUENCE [LARGE SCALE GENOMIC DNA]</scope>
    <source>
        <strain evidence="2 3">Res.4.1</strain>
    </source>
</reference>
<dbReference type="EMBL" id="PYNS01000030">
    <property type="protein sequence ID" value="PSV08486.1"/>
    <property type="molecule type" value="Genomic_DNA"/>
</dbReference>
<gene>
    <name evidence="2" type="ORF">C0W93_19075</name>
</gene>
<dbReference type="AlphaFoldDB" id="A0A2T3KQI0"/>
<sequence>MKRVITGLILSLALHSLSAFAITPSSPHSTNIIAENTIEYLDHTHRLNHVQQQQSTMLTSINNNNYLLTNGHKEGHIEQKRVEETRINRTNARYRAEKKHK</sequence>
<evidence type="ECO:0000313" key="3">
    <source>
        <dbReference type="Proteomes" id="UP000240530"/>
    </source>
</evidence>
<keyword evidence="1" id="KW-0732">Signal</keyword>
<evidence type="ECO:0000256" key="1">
    <source>
        <dbReference type="SAM" id="SignalP"/>
    </source>
</evidence>
<accession>A0A2T3KQI0</accession>
<dbReference type="GeneID" id="99742479"/>
<feature type="signal peptide" evidence="1">
    <location>
        <begin position="1"/>
        <end position="21"/>
    </location>
</feature>
<name>A0A2T3KQI0_PHOLD</name>
<dbReference type="Proteomes" id="UP000240530">
    <property type="component" value="Unassembled WGS sequence"/>
</dbReference>
<feature type="chain" id="PRO_5015785413" evidence="1">
    <location>
        <begin position="22"/>
        <end position="101"/>
    </location>
</feature>
<proteinExistence type="predicted"/>